<gene>
    <name evidence="6" type="ORF">CASFOL_034251</name>
</gene>
<evidence type="ECO:0000259" key="5">
    <source>
        <dbReference type="Pfam" id="PF07714"/>
    </source>
</evidence>
<sequence length="140" mass="16064">MGHGNVAKLWLENGANVDPKDRCGGENIQNSFLRWNHGTQVVVNIFWDGTAEEHKVRRAFRDKLLLLHNIRHPNVVHFLGAVTQSSSMMIDIYQSDLQDYLKRKGDLKPAKLSDCHGYCQVNCKNMWGMPAMVLWSGMRR</sequence>
<name>A0ABD3BWZ7_9LAMI</name>
<dbReference type="EMBL" id="JAVIJP010000061">
    <property type="protein sequence ID" value="KAL3622055.1"/>
    <property type="molecule type" value="Genomic_DNA"/>
</dbReference>
<keyword evidence="2" id="KW-0547">Nucleotide-binding</keyword>
<accession>A0ABD3BWZ7</accession>
<evidence type="ECO:0000313" key="7">
    <source>
        <dbReference type="Proteomes" id="UP001632038"/>
    </source>
</evidence>
<dbReference type="Pfam" id="PF07714">
    <property type="entry name" value="PK_Tyr_Ser-Thr"/>
    <property type="match status" value="1"/>
</dbReference>
<keyword evidence="7" id="KW-1185">Reference proteome</keyword>
<evidence type="ECO:0000313" key="6">
    <source>
        <dbReference type="EMBL" id="KAL3622055.1"/>
    </source>
</evidence>
<dbReference type="Gene3D" id="3.30.200.20">
    <property type="entry name" value="Phosphorylase Kinase, domain 1"/>
    <property type="match status" value="1"/>
</dbReference>
<dbReference type="InterPro" id="IPR011009">
    <property type="entry name" value="Kinase-like_dom_sf"/>
</dbReference>
<keyword evidence="4" id="KW-0067">ATP-binding</keyword>
<dbReference type="FunFam" id="3.30.200.20:FF:000180">
    <property type="entry name" value="serine/threonine-protein kinase STY46-like"/>
    <property type="match status" value="1"/>
</dbReference>
<dbReference type="GO" id="GO:0004672">
    <property type="term" value="F:protein kinase activity"/>
    <property type="evidence" value="ECO:0007669"/>
    <property type="project" value="UniProtKB-ARBA"/>
</dbReference>
<dbReference type="GO" id="GO:0005524">
    <property type="term" value="F:ATP binding"/>
    <property type="evidence" value="ECO:0007669"/>
    <property type="project" value="UniProtKB-KW"/>
</dbReference>
<proteinExistence type="predicted"/>
<organism evidence="6 7">
    <name type="scientific">Castilleja foliolosa</name>
    <dbReference type="NCBI Taxonomy" id="1961234"/>
    <lineage>
        <taxon>Eukaryota</taxon>
        <taxon>Viridiplantae</taxon>
        <taxon>Streptophyta</taxon>
        <taxon>Embryophyta</taxon>
        <taxon>Tracheophyta</taxon>
        <taxon>Spermatophyta</taxon>
        <taxon>Magnoliopsida</taxon>
        <taxon>eudicotyledons</taxon>
        <taxon>Gunneridae</taxon>
        <taxon>Pentapetalae</taxon>
        <taxon>asterids</taxon>
        <taxon>lamiids</taxon>
        <taxon>Lamiales</taxon>
        <taxon>Orobanchaceae</taxon>
        <taxon>Pedicularideae</taxon>
        <taxon>Castillejinae</taxon>
        <taxon>Castilleja</taxon>
    </lineage>
</organism>
<evidence type="ECO:0000256" key="4">
    <source>
        <dbReference type="ARBA" id="ARBA00022840"/>
    </source>
</evidence>
<dbReference type="AlphaFoldDB" id="A0ABD3BWZ7"/>
<keyword evidence="3" id="KW-0418">Kinase</keyword>
<reference evidence="7" key="1">
    <citation type="journal article" date="2024" name="IScience">
        <title>Strigolactones Initiate the Formation of Haustorium-like Structures in Castilleja.</title>
        <authorList>
            <person name="Buerger M."/>
            <person name="Peterson D."/>
            <person name="Chory J."/>
        </authorList>
    </citation>
    <scope>NUCLEOTIDE SEQUENCE [LARGE SCALE GENOMIC DNA]</scope>
</reference>
<evidence type="ECO:0000256" key="2">
    <source>
        <dbReference type="ARBA" id="ARBA00022741"/>
    </source>
</evidence>
<dbReference type="SUPFAM" id="SSF56112">
    <property type="entry name" value="Protein kinase-like (PK-like)"/>
    <property type="match status" value="1"/>
</dbReference>
<dbReference type="Proteomes" id="UP001632038">
    <property type="component" value="Unassembled WGS sequence"/>
</dbReference>
<evidence type="ECO:0000256" key="1">
    <source>
        <dbReference type="ARBA" id="ARBA00022679"/>
    </source>
</evidence>
<evidence type="ECO:0000256" key="3">
    <source>
        <dbReference type="ARBA" id="ARBA00022777"/>
    </source>
</evidence>
<keyword evidence="1" id="KW-0808">Transferase</keyword>
<protein>
    <recommendedName>
        <fullName evidence="5">Serine-threonine/tyrosine-protein kinase catalytic domain-containing protein</fullName>
    </recommendedName>
</protein>
<comment type="caution">
    <text evidence="6">The sequence shown here is derived from an EMBL/GenBank/DDBJ whole genome shotgun (WGS) entry which is preliminary data.</text>
</comment>
<dbReference type="InterPro" id="IPR001245">
    <property type="entry name" value="Ser-Thr/Tyr_kinase_cat_dom"/>
</dbReference>
<feature type="domain" description="Serine-threonine/tyrosine-protein kinase catalytic" evidence="5">
    <location>
        <begin position="36"/>
        <end position="116"/>
    </location>
</feature>